<reference evidence="3" key="2">
    <citation type="submission" date="2015-01" db="EMBL/GenBank/DDBJ databases">
        <title>Evolutionary Origins and Diversification of the Mycorrhizal Mutualists.</title>
        <authorList>
            <consortium name="DOE Joint Genome Institute"/>
            <consortium name="Mycorrhizal Genomics Consortium"/>
            <person name="Kohler A."/>
            <person name="Kuo A."/>
            <person name="Nagy L.G."/>
            <person name="Floudas D."/>
            <person name="Copeland A."/>
            <person name="Barry K.W."/>
            <person name="Cichocki N."/>
            <person name="Veneault-Fourrey C."/>
            <person name="LaButti K."/>
            <person name="Lindquist E.A."/>
            <person name="Lipzen A."/>
            <person name="Lundell T."/>
            <person name="Morin E."/>
            <person name="Murat C."/>
            <person name="Riley R."/>
            <person name="Ohm R."/>
            <person name="Sun H."/>
            <person name="Tunlid A."/>
            <person name="Henrissat B."/>
            <person name="Grigoriev I.V."/>
            <person name="Hibbett D.S."/>
            <person name="Martin F."/>
        </authorList>
    </citation>
    <scope>NUCLEOTIDE SEQUENCE [LARGE SCALE GENOMIC DNA]</scope>
    <source>
        <strain evidence="3">h7</strain>
    </source>
</reference>
<feature type="region of interest" description="Disordered" evidence="1">
    <location>
        <begin position="166"/>
        <end position="185"/>
    </location>
</feature>
<name>A0A0C2YQ40_HEBCY</name>
<evidence type="ECO:0000256" key="1">
    <source>
        <dbReference type="SAM" id="MobiDB-lite"/>
    </source>
</evidence>
<proteinExistence type="predicted"/>
<feature type="compositionally biased region" description="Low complexity" evidence="1">
    <location>
        <begin position="364"/>
        <end position="380"/>
    </location>
</feature>
<feature type="region of interest" description="Disordered" evidence="1">
    <location>
        <begin position="199"/>
        <end position="269"/>
    </location>
</feature>
<feature type="region of interest" description="Disordered" evidence="1">
    <location>
        <begin position="364"/>
        <end position="400"/>
    </location>
</feature>
<feature type="region of interest" description="Disordered" evidence="1">
    <location>
        <begin position="18"/>
        <end position="74"/>
    </location>
</feature>
<organism evidence="2 3">
    <name type="scientific">Hebeloma cylindrosporum</name>
    <dbReference type="NCBI Taxonomy" id="76867"/>
    <lineage>
        <taxon>Eukaryota</taxon>
        <taxon>Fungi</taxon>
        <taxon>Dikarya</taxon>
        <taxon>Basidiomycota</taxon>
        <taxon>Agaricomycotina</taxon>
        <taxon>Agaricomycetes</taxon>
        <taxon>Agaricomycetidae</taxon>
        <taxon>Agaricales</taxon>
        <taxon>Agaricineae</taxon>
        <taxon>Hymenogastraceae</taxon>
        <taxon>Hebeloma</taxon>
    </lineage>
</organism>
<protein>
    <submittedName>
        <fullName evidence="2">Uncharacterized protein</fullName>
    </submittedName>
</protein>
<feature type="compositionally biased region" description="Pro residues" evidence="1">
    <location>
        <begin position="166"/>
        <end position="181"/>
    </location>
</feature>
<sequence>MDYDQAWCPTCDRQIQPKRTIINVPVQRSSSTAPPPPPPSSPRKSTKASTVRKGGLLNGTGRVRPNGTIKPPPVATKQRTVIDQGPTPLYCSDECEFADINSRRGVPLDPAREEPTSSNPIKAKKIAFTTAGSETESDASSSSSVYSANPSLAKMAKFYNWDPLPPPPPVFDDPEDLPAPPQYNSGIMMAGRLLNSLAVPPAKPQVGPHRPPPEPRKVVPGWTDGSNAWRSAIYSFAPPKAGGKDPFNRQDSPPSPSFSRRKSSRPSSYAALAINSAPAAASAAAFHSASDDLINKFSENFSRRCESRTSLYQGGGSYTATPPPSVSSQSLPATSPKRERSILHRAAEGKLLAPDVKLKVHSGSSASLSSAWSGPASTSSRRSVRSPLSAPSDDSDEDTETCAVAKNIKVKRRPVENTRSWSYDNVKTYDIMQVPQKKIKKIEKQIQLVDGEEVEVEVEVEVYEPLKRLFNFAPSMSRMSPT</sequence>
<accession>A0A0C2YQ40</accession>
<feature type="region of interest" description="Disordered" evidence="1">
    <location>
        <begin position="312"/>
        <end position="338"/>
    </location>
</feature>
<dbReference type="AlphaFoldDB" id="A0A0C2YQ40"/>
<reference evidence="2 3" key="1">
    <citation type="submission" date="2014-04" db="EMBL/GenBank/DDBJ databases">
        <authorList>
            <consortium name="DOE Joint Genome Institute"/>
            <person name="Kuo A."/>
            <person name="Gay G."/>
            <person name="Dore J."/>
            <person name="Kohler A."/>
            <person name="Nagy L.G."/>
            <person name="Floudas D."/>
            <person name="Copeland A."/>
            <person name="Barry K.W."/>
            <person name="Cichocki N."/>
            <person name="Veneault-Fourrey C."/>
            <person name="LaButti K."/>
            <person name="Lindquist E.A."/>
            <person name="Lipzen A."/>
            <person name="Lundell T."/>
            <person name="Morin E."/>
            <person name="Murat C."/>
            <person name="Sun H."/>
            <person name="Tunlid A."/>
            <person name="Henrissat B."/>
            <person name="Grigoriev I.V."/>
            <person name="Hibbett D.S."/>
            <person name="Martin F."/>
            <person name="Nordberg H.P."/>
            <person name="Cantor M.N."/>
            <person name="Hua S.X."/>
        </authorList>
    </citation>
    <scope>NUCLEOTIDE SEQUENCE [LARGE SCALE GENOMIC DNA]</scope>
    <source>
        <strain evidence="3">h7</strain>
    </source>
</reference>
<evidence type="ECO:0000313" key="2">
    <source>
        <dbReference type="EMBL" id="KIM43112.1"/>
    </source>
</evidence>
<dbReference type="STRING" id="686832.A0A0C2YQ40"/>
<gene>
    <name evidence="2" type="ORF">M413DRAFT_18257</name>
</gene>
<evidence type="ECO:0000313" key="3">
    <source>
        <dbReference type="Proteomes" id="UP000053424"/>
    </source>
</evidence>
<keyword evidence="3" id="KW-1185">Reference proteome</keyword>
<dbReference type="EMBL" id="KN831776">
    <property type="protein sequence ID" value="KIM43112.1"/>
    <property type="molecule type" value="Genomic_DNA"/>
</dbReference>
<dbReference type="Proteomes" id="UP000053424">
    <property type="component" value="Unassembled WGS sequence"/>
</dbReference>
<dbReference type="OrthoDB" id="3365472at2759"/>
<dbReference type="HOGENOM" id="CLU_026658_0_0_1"/>